<evidence type="ECO:0000313" key="1">
    <source>
        <dbReference type="EMBL" id="KAL3517022.1"/>
    </source>
</evidence>
<protein>
    <submittedName>
        <fullName evidence="1">Uncharacterized protein</fullName>
    </submittedName>
</protein>
<name>A0ABD2ZFW8_9GENT</name>
<accession>A0ABD2ZFW8</accession>
<reference evidence="1 2" key="1">
    <citation type="submission" date="2024-11" db="EMBL/GenBank/DDBJ databases">
        <title>A near-complete genome assembly of Cinchona calisaya.</title>
        <authorList>
            <person name="Lian D.C."/>
            <person name="Zhao X.W."/>
            <person name="Wei L."/>
        </authorList>
    </citation>
    <scope>NUCLEOTIDE SEQUENCE [LARGE SCALE GENOMIC DNA]</scope>
    <source>
        <tissue evidence="1">Nenye</tissue>
    </source>
</reference>
<dbReference type="EMBL" id="JBJUIK010000010">
    <property type="protein sequence ID" value="KAL3517022.1"/>
    <property type="molecule type" value="Genomic_DNA"/>
</dbReference>
<dbReference type="Proteomes" id="UP001630127">
    <property type="component" value="Unassembled WGS sequence"/>
</dbReference>
<dbReference type="AlphaFoldDB" id="A0ABD2ZFW8"/>
<gene>
    <name evidence="1" type="ORF">ACH5RR_023924</name>
</gene>
<comment type="caution">
    <text evidence="1">The sequence shown here is derived from an EMBL/GenBank/DDBJ whole genome shotgun (WGS) entry which is preliminary data.</text>
</comment>
<organism evidence="1 2">
    <name type="scientific">Cinchona calisaya</name>
    <dbReference type="NCBI Taxonomy" id="153742"/>
    <lineage>
        <taxon>Eukaryota</taxon>
        <taxon>Viridiplantae</taxon>
        <taxon>Streptophyta</taxon>
        <taxon>Embryophyta</taxon>
        <taxon>Tracheophyta</taxon>
        <taxon>Spermatophyta</taxon>
        <taxon>Magnoliopsida</taxon>
        <taxon>eudicotyledons</taxon>
        <taxon>Gunneridae</taxon>
        <taxon>Pentapetalae</taxon>
        <taxon>asterids</taxon>
        <taxon>lamiids</taxon>
        <taxon>Gentianales</taxon>
        <taxon>Rubiaceae</taxon>
        <taxon>Cinchonoideae</taxon>
        <taxon>Cinchoneae</taxon>
        <taxon>Cinchona</taxon>
    </lineage>
</organism>
<evidence type="ECO:0000313" key="2">
    <source>
        <dbReference type="Proteomes" id="UP001630127"/>
    </source>
</evidence>
<sequence length="140" mass="15515">MLSQPSSLLPGHASEASIWPSSLGNASTGLPHAVAEAIYFSLYTREQLQLQHLLWMGLKMLKKQSYDLNFLVELVKFVSGSAVGNRDVSWIPSKKPSCNGSNQLQAEPRLIRKPFSPISSSLSSKANYAILKTRRKENKN</sequence>
<proteinExistence type="predicted"/>
<keyword evidence="2" id="KW-1185">Reference proteome</keyword>